<dbReference type="Pfam" id="PF01120">
    <property type="entry name" value="Alpha_L_fucos"/>
    <property type="match status" value="1"/>
</dbReference>
<dbReference type="Proteomes" id="UP000828924">
    <property type="component" value="Chromosome"/>
</dbReference>
<keyword evidence="7" id="KW-0106">Calcium</keyword>
<dbReference type="Gene3D" id="3.20.20.80">
    <property type="entry name" value="Glycosidases"/>
    <property type="match status" value="1"/>
</dbReference>
<dbReference type="InterPro" id="IPR031919">
    <property type="entry name" value="Fucosidase_C"/>
</dbReference>
<dbReference type="SUPFAM" id="SSF49785">
    <property type="entry name" value="Galactose-binding domain-like"/>
    <property type="match status" value="1"/>
</dbReference>
<dbReference type="Gene3D" id="2.60.120.260">
    <property type="entry name" value="Galactose-binding domain-like"/>
    <property type="match status" value="1"/>
</dbReference>
<dbReference type="InterPro" id="IPR013780">
    <property type="entry name" value="Glyco_hydro_b"/>
</dbReference>
<dbReference type="RefSeq" id="WP_242334795.1">
    <property type="nucleotide sequence ID" value="NZ_CP071872.1"/>
</dbReference>
<protein>
    <recommendedName>
        <fullName evidence="3">alpha-L-fucosidase</fullName>
        <ecNumber evidence="3">3.2.1.51</ecNumber>
    </recommendedName>
</protein>
<evidence type="ECO:0000256" key="2">
    <source>
        <dbReference type="ARBA" id="ARBA00007951"/>
    </source>
</evidence>
<dbReference type="InterPro" id="IPR000933">
    <property type="entry name" value="Glyco_hydro_29"/>
</dbReference>
<comment type="similarity">
    <text evidence="2">Belongs to the glycosyl hydrolase 29 family.</text>
</comment>
<evidence type="ECO:0000256" key="8">
    <source>
        <dbReference type="ARBA" id="ARBA00023157"/>
    </source>
</evidence>
<evidence type="ECO:0000256" key="5">
    <source>
        <dbReference type="ARBA" id="ARBA00022729"/>
    </source>
</evidence>
<sequence length="745" mass="81105">MRRTVRRTAAAAALAACAALLLAPPASGAGDSATDGGRDYEPTVESLNSHPTPRWFEDDKFGIFIHWGAYSVPAWGPRGSYAEWYWNYLNSPGSPTNAHHRDTYGTDADYDDFIGQWKAEKYDPEDWVELFKDAGAKYFVLTSKHHEGLALYDSAVSGRDTVDLGPKRDLAGELFAAARRPGQGEQLKAGFYYSLYEWFNPSYTGRPVTNPYTGATVPYTGAPAVGDYVGDYMAPQMRELIDRYDPDVLWCDGQWEKPASYWKTAPVLADYYNKAKNRPRPKEVAVANRCKIETGALDSTELDFQTPEYTVKPDIDPNKWEASRGIAHSYGYNQNEPEEDHLTSDELVDSLIDIVSKNGNLLLDVGPRADGTIPEIQRQRLLDMGAWLRTNGEAVYGTTYWHHAEEPSGDDDVRYTVKDGALYATALTWPGAELTLGSDTPVTAGSRITLLGSDAGPLRWHRDAQGRVVVKTPEETGKHAYIFKVTTPGVHSLVRTRTELPQELNPGRPVDGSLTVTNTARHTAPSTGVRLSAPAGWTVTPSSTVLKPLGPGADAKVPFTVAPPASAPSGTYTLDITLRHGRLTSTTKVTVTVAKENLAKGRPATQQSTGYDAPASRAVDGNTDGAFFNGSVSHTAEPSQQAWWQVDLGASKSVGEVQVWNRTDCCADRLKDFWVLTSDAPITADSLEEARSAPGVTAIHVPAQAGRPTTVPLPPGTTGRHVRIQLSHPTNPLTLAEVQVRGTQP</sequence>
<keyword evidence="5 11" id="KW-0732">Signal</keyword>
<dbReference type="InterPro" id="IPR013783">
    <property type="entry name" value="Ig-like_fold"/>
</dbReference>
<comment type="function">
    <text evidence="1">Alpha-L-fucosidase is responsible for hydrolyzing the alpha-1,6-linked fucose joined to the reducing-end N-acetylglucosamine of the carbohydrate moieties of glycoproteins.</text>
</comment>
<dbReference type="SUPFAM" id="SSF81296">
    <property type="entry name" value="E set domains"/>
    <property type="match status" value="1"/>
</dbReference>
<keyword evidence="6" id="KW-0378">Hydrolase</keyword>
<evidence type="ECO:0000256" key="11">
    <source>
        <dbReference type="SAM" id="SignalP"/>
    </source>
</evidence>
<feature type="signal peptide" evidence="11">
    <location>
        <begin position="1"/>
        <end position="28"/>
    </location>
</feature>
<feature type="domain" description="Fucolectin tachylectin-4 pentraxin-1" evidence="12">
    <location>
        <begin position="595"/>
        <end position="745"/>
    </location>
</feature>
<evidence type="ECO:0000256" key="10">
    <source>
        <dbReference type="SAM" id="MobiDB-lite"/>
    </source>
</evidence>
<dbReference type="Gene3D" id="2.60.40.1180">
    <property type="entry name" value="Golgi alpha-mannosidase II"/>
    <property type="match status" value="1"/>
</dbReference>
<keyword evidence="14" id="KW-1185">Reference proteome</keyword>
<dbReference type="InterPro" id="IPR017853">
    <property type="entry name" value="GH"/>
</dbReference>
<dbReference type="Gene3D" id="2.60.40.10">
    <property type="entry name" value="Immunoglobulins"/>
    <property type="match status" value="1"/>
</dbReference>
<organism evidence="13 14">
    <name type="scientific">Streptomyces formicae</name>
    <dbReference type="NCBI Taxonomy" id="1616117"/>
    <lineage>
        <taxon>Bacteria</taxon>
        <taxon>Bacillati</taxon>
        <taxon>Actinomycetota</taxon>
        <taxon>Actinomycetes</taxon>
        <taxon>Kitasatosporales</taxon>
        <taxon>Streptomycetaceae</taxon>
        <taxon>Streptomyces</taxon>
    </lineage>
</organism>
<keyword evidence="8" id="KW-1015">Disulfide bond</keyword>
<keyword evidence="9" id="KW-0326">Glycosidase</keyword>
<dbReference type="PANTHER" id="PTHR10030">
    <property type="entry name" value="ALPHA-L-FUCOSIDASE"/>
    <property type="match status" value="1"/>
</dbReference>
<name>A0ABY3WY16_9ACTN</name>
<evidence type="ECO:0000313" key="13">
    <source>
        <dbReference type="EMBL" id="UNM14663.1"/>
    </source>
</evidence>
<proteinExistence type="inferred from homology"/>
<feature type="region of interest" description="Disordered" evidence="10">
    <location>
        <begin position="27"/>
        <end position="48"/>
    </location>
</feature>
<feature type="chain" id="PRO_5046014320" description="alpha-L-fucosidase" evidence="11">
    <location>
        <begin position="29"/>
        <end position="745"/>
    </location>
</feature>
<evidence type="ECO:0000256" key="6">
    <source>
        <dbReference type="ARBA" id="ARBA00022801"/>
    </source>
</evidence>
<evidence type="ECO:0000256" key="1">
    <source>
        <dbReference type="ARBA" id="ARBA00004071"/>
    </source>
</evidence>
<dbReference type="SMART" id="SM00812">
    <property type="entry name" value="Alpha_L_fucos"/>
    <property type="match status" value="1"/>
</dbReference>
<dbReference type="PANTHER" id="PTHR10030:SF37">
    <property type="entry name" value="ALPHA-L-FUCOSIDASE-RELATED"/>
    <property type="match status" value="1"/>
</dbReference>
<keyword evidence="4" id="KW-0479">Metal-binding</keyword>
<dbReference type="InterPro" id="IPR014756">
    <property type="entry name" value="Ig_E-set"/>
</dbReference>
<gene>
    <name evidence="13" type="ORF">J4032_27250</name>
</gene>
<dbReference type="EC" id="3.2.1.51" evidence="3"/>
<evidence type="ECO:0000259" key="12">
    <source>
        <dbReference type="SMART" id="SM00607"/>
    </source>
</evidence>
<reference evidence="13 14" key="1">
    <citation type="submission" date="2021-03" db="EMBL/GenBank/DDBJ databases">
        <title>Complete genome of Streptomyces formicae strain 1H-GS9 (DSM 100524).</title>
        <authorList>
            <person name="Atanasov K.E."/>
            <person name="Altabella T."/>
            <person name="Ferrer A."/>
        </authorList>
    </citation>
    <scope>NUCLEOTIDE SEQUENCE [LARGE SCALE GENOMIC DNA]</scope>
    <source>
        <strain evidence="13 14">1H-GS9</strain>
    </source>
</reference>
<dbReference type="EMBL" id="CP071872">
    <property type="protein sequence ID" value="UNM14663.1"/>
    <property type="molecule type" value="Genomic_DNA"/>
</dbReference>
<dbReference type="InterPro" id="IPR057739">
    <property type="entry name" value="Glyco_hydro_29_N"/>
</dbReference>
<dbReference type="InterPro" id="IPR018905">
    <property type="entry name" value="A-galactase_NEW3"/>
</dbReference>
<dbReference type="Pfam" id="PF22633">
    <property type="entry name" value="F5_F8_type_C_2"/>
    <property type="match status" value="1"/>
</dbReference>
<dbReference type="SMART" id="SM00607">
    <property type="entry name" value="FTP"/>
    <property type="match status" value="1"/>
</dbReference>
<dbReference type="InterPro" id="IPR008979">
    <property type="entry name" value="Galactose-bd-like_sf"/>
</dbReference>
<dbReference type="InterPro" id="IPR016286">
    <property type="entry name" value="FUC_metazoa-typ"/>
</dbReference>
<evidence type="ECO:0000256" key="9">
    <source>
        <dbReference type="ARBA" id="ARBA00023295"/>
    </source>
</evidence>
<evidence type="ECO:0000256" key="7">
    <source>
        <dbReference type="ARBA" id="ARBA00022837"/>
    </source>
</evidence>
<evidence type="ECO:0000256" key="4">
    <source>
        <dbReference type="ARBA" id="ARBA00022723"/>
    </source>
</evidence>
<evidence type="ECO:0000313" key="14">
    <source>
        <dbReference type="Proteomes" id="UP000828924"/>
    </source>
</evidence>
<dbReference type="Pfam" id="PF16757">
    <property type="entry name" value="Fucosidase_C"/>
    <property type="match status" value="1"/>
</dbReference>
<evidence type="ECO:0000256" key="3">
    <source>
        <dbReference type="ARBA" id="ARBA00012662"/>
    </source>
</evidence>
<accession>A0ABY3WY16</accession>
<dbReference type="SUPFAM" id="SSF51445">
    <property type="entry name" value="(Trans)glycosidases"/>
    <property type="match status" value="1"/>
</dbReference>
<dbReference type="Pfam" id="PF10633">
    <property type="entry name" value="NPCBM_assoc"/>
    <property type="match status" value="1"/>
</dbReference>
<dbReference type="InterPro" id="IPR006585">
    <property type="entry name" value="FTP1"/>
</dbReference>
<dbReference type="PRINTS" id="PR00741">
    <property type="entry name" value="GLHYDRLASE29"/>
</dbReference>